<reference evidence="8 9" key="1">
    <citation type="submission" date="2016-10" db="EMBL/GenBank/DDBJ databases">
        <authorList>
            <person name="Varghese N."/>
            <person name="Submissions S."/>
        </authorList>
    </citation>
    <scope>NUCLEOTIDE SEQUENCE [LARGE SCALE GENOMIC DNA]</scope>
    <source>
        <strain evidence="8 9">DSM 18839</strain>
    </source>
</reference>
<evidence type="ECO:0000259" key="7">
    <source>
        <dbReference type="Pfam" id="PF00155"/>
    </source>
</evidence>
<protein>
    <submittedName>
        <fullName evidence="8">2-aminoadipate transaminase</fullName>
    </submittedName>
</protein>
<dbReference type="GO" id="GO:1901605">
    <property type="term" value="P:alpha-amino acid metabolic process"/>
    <property type="evidence" value="ECO:0007669"/>
    <property type="project" value="TreeGrafter"/>
</dbReference>
<dbReference type="FunFam" id="3.40.640.10:FF:000053">
    <property type="entry name" value="Aminotransferase, class I"/>
    <property type="match status" value="1"/>
</dbReference>
<dbReference type="GO" id="GO:0008483">
    <property type="term" value="F:transaminase activity"/>
    <property type="evidence" value="ECO:0007669"/>
    <property type="project" value="UniProtKB-KW"/>
</dbReference>
<dbReference type="InterPro" id="IPR004839">
    <property type="entry name" value="Aminotransferase_I/II_large"/>
</dbReference>
<keyword evidence="6" id="KW-0663">Pyridoxal phosphate</keyword>
<evidence type="ECO:0000313" key="9">
    <source>
        <dbReference type="Proteomes" id="UP000198615"/>
    </source>
</evidence>
<dbReference type="Proteomes" id="UP000198615">
    <property type="component" value="Unassembled WGS sequence"/>
</dbReference>
<dbReference type="PANTHER" id="PTHR42790:SF19">
    <property type="entry name" value="KYNURENINE_ALPHA-AMINOADIPATE AMINOTRANSFERASE, MITOCHONDRIAL"/>
    <property type="match status" value="1"/>
</dbReference>
<evidence type="ECO:0000256" key="5">
    <source>
        <dbReference type="ARBA" id="ARBA00022679"/>
    </source>
</evidence>
<dbReference type="InterPro" id="IPR050859">
    <property type="entry name" value="Class-I_PLP-dep_aminotransf"/>
</dbReference>
<dbReference type="InterPro" id="IPR015424">
    <property type="entry name" value="PyrdxlP-dep_Trfase"/>
</dbReference>
<dbReference type="AlphaFoldDB" id="A0A8G2BKD4"/>
<organism evidence="8 9">
    <name type="scientific">Thalassobaculum litoreum DSM 18839</name>
    <dbReference type="NCBI Taxonomy" id="1123362"/>
    <lineage>
        <taxon>Bacteria</taxon>
        <taxon>Pseudomonadati</taxon>
        <taxon>Pseudomonadota</taxon>
        <taxon>Alphaproteobacteria</taxon>
        <taxon>Rhodospirillales</taxon>
        <taxon>Thalassobaculaceae</taxon>
        <taxon>Thalassobaculum</taxon>
    </lineage>
</organism>
<evidence type="ECO:0000256" key="6">
    <source>
        <dbReference type="ARBA" id="ARBA00022898"/>
    </source>
</evidence>
<dbReference type="OrthoDB" id="9804020at2"/>
<dbReference type="InterPro" id="IPR015421">
    <property type="entry name" value="PyrdxlP-dep_Trfase_major"/>
</dbReference>
<accession>A0A8G2BKD4</accession>
<evidence type="ECO:0000256" key="1">
    <source>
        <dbReference type="ARBA" id="ARBA00001933"/>
    </source>
</evidence>
<comment type="subunit">
    <text evidence="3">Homodimer.</text>
</comment>
<dbReference type="EMBL" id="FNBW01000008">
    <property type="protein sequence ID" value="SDF97114.1"/>
    <property type="molecule type" value="Genomic_DNA"/>
</dbReference>
<dbReference type="SUPFAM" id="SSF53383">
    <property type="entry name" value="PLP-dependent transferases"/>
    <property type="match status" value="1"/>
</dbReference>
<dbReference type="InterPro" id="IPR015422">
    <property type="entry name" value="PyrdxlP-dep_Trfase_small"/>
</dbReference>
<sequence>MPFDFAPLLNPKLPPAAGKFGGFPKYNFVGGHNDGSSIPVQTLADAVSRALLREGDTLATYGMQSGPQGYRPLREAVAQILERRAGMKTDPDEVLITGGSLQAMDLVNNALLEPGDTVIIEEACYGGAMTKLKKLGVDWVGVPVDGDGMRMDALAETLDSLKAAGKRVKFIYTIPTVQNPTGTVLSLPRRHEMLKLAEKHGIAIFEDDCYCDLIFDGPYADQRPPAIRALDDSGRVVYCGSFSKSIAPALRVGYVVADWPVLSRILAQKSDGGTGAVEQLLLAEFAQDFDAHVGNLNKVLKGKADALVEALEAEFGTAAEFTRPTGGIFLWVTLPQEVDTTRLAQVAAAEGVAVNPGAEWSADPESGKRRIRICFAHPPAETIREGMARLAEICHREFGVPARGRNVERS</sequence>
<feature type="domain" description="Aminotransferase class I/classII large" evidence="7">
    <location>
        <begin position="39"/>
        <end position="390"/>
    </location>
</feature>
<comment type="caution">
    <text evidence="8">The sequence shown here is derived from an EMBL/GenBank/DDBJ whole genome shotgun (WGS) entry which is preliminary data.</text>
</comment>
<proteinExistence type="inferred from homology"/>
<dbReference type="GO" id="GO:0030170">
    <property type="term" value="F:pyridoxal phosphate binding"/>
    <property type="evidence" value="ECO:0007669"/>
    <property type="project" value="InterPro"/>
</dbReference>
<keyword evidence="4" id="KW-0032">Aminotransferase</keyword>
<dbReference type="RefSeq" id="WP_028793652.1">
    <property type="nucleotide sequence ID" value="NZ_FNBW01000008.1"/>
</dbReference>
<keyword evidence="5" id="KW-0808">Transferase</keyword>
<evidence type="ECO:0000256" key="3">
    <source>
        <dbReference type="ARBA" id="ARBA00011738"/>
    </source>
</evidence>
<keyword evidence="9" id="KW-1185">Reference proteome</keyword>
<dbReference type="Gene3D" id="3.40.640.10">
    <property type="entry name" value="Type I PLP-dependent aspartate aminotransferase-like (Major domain)"/>
    <property type="match status" value="1"/>
</dbReference>
<evidence type="ECO:0000256" key="2">
    <source>
        <dbReference type="ARBA" id="ARBA00007441"/>
    </source>
</evidence>
<dbReference type="Pfam" id="PF00155">
    <property type="entry name" value="Aminotran_1_2"/>
    <property type="match status" value="1"/>
</dbReference>
<dbReference type="Gene3D" id="3.90.1150.10">
    <property type="entry name" value="Aspartate Aminotransferase, domain 1"/>
    <property type="match status" value="1"/>
</dbReference>
<evidence type="ECO:0000256" key="4">
    <source>
        <dbReference type="ARBA" id="ARBA00022576"/>
    </source>
</evidence>
<comment type="similarity">
    <text evidence="2">Belongs to the class-I pyridoxal-phosphate-dependent aminotransferase family.</text>
</comment>
<gene>
    <name evidence="8" type="ORF">SAMN05660686_02945</name>
</gene>
<evidence type="ECO:0000313" key="8">
    <source>
        <dbReference type="EMBL" id="SDF97114.1"/>
    </source>
</evidence>
<comment type="cofactor">
    <cofactor evidence="1">
        <name>pyridoxal 5'-phosphate</name>
        <dbReference type="ChEBI" id="CHEBI:597326"/>
    </cofactor>
</comment>
<dbReference type="PANTHER" id="PTHR42790">
    <property type="entry name" value="AMINOTRANSFERASE"/>
    <property type="match status" value="1"/>
</dbReference>
<dbReference type="CDD" id="cd00609">
    <property type="entry name" value="AAT_like"/>
    <property type="match status" value="1"/>
</dbReference>
<name>A0A8G2BKD4_9PROT</name>